<dbReference type="SMART" id="SM00460">
    <property type="entry name" value="TGc"/>
    <property type="match status" value="1"/>
</dbReference>
<feature type="chain" id="PRO_5028025120" description="Transglutaminase-like domain-containing protein" evidence="1">
    <location>
        <begin position="21"/>
        <end position="434"/>
    </location>
</feature>
<evidence type="ECO:0000256" key="1">
    <source>
        <dbReference type="SAM" id="SignalP"/>
    </source>
</evidence>
<gene>
    <name evidence="3" type="ORF">ENS15_03540</name>
</gene>
<dbReference type="Gene3D" id="3.10.620.30">
    <property type="match status" value="1"/>
</dbReference>
<dbReference type="Pfam" id="PF01841">
    <property type="entry name" value="Transglut_core"/>
    <property type="match status" value="1"/>
</dbReference>
<dbReference type="SUPFAM" id="SSF54001">
    <property type="entry name" value="Cysteine proteinases"/>
    <property type="match status" value="1"/>
</dbReference>
<keyword evidence="1" id="KW-0732">Signal</keyword>
<evidence type="ECO:0000259" key="2">
    <source>
        <dbReference type="SMART" id="SM00460"/>
    </source>
</evidence>
<dbReference type="InterPro" id="IPR038765">
    <property type="entry name" value="Papain-like_cys_pep_sf"/>
</dbReference>
<dbReference type="PANTHER" id="PTHR33490">
    <property type="entry name" value="BLR5614 PROTEIN-RELATED"/>
    <property type="match status" value="1"/>
</dbReference>
<accession>A0A7C3NGC7</accession>
<dbReference type="EMBL" id="DSTT01000004">
    <property type="protein sequence ID" value="HFK23706.1"/>
    <property type="molecule type" value="Genomic_DNA"/>
</dbReference>
<protein>
    <recommendedName>
        <fullName evidence="2">Transglutaminase-like domain-containing protein</fullName>
    </recommendedName>
</protein>
<sequence length="434" mass="50417">MKRYFILLSLLLFLNLSAQKKVMDIFLGGTKVGYYVEEQTNVDSLIKIEEKNKMKFEIYGNDVEIFSNSISFYDKNWNIKKFFVGVNSKDISFFLNGYVQNDKLIIKTDLSGKEKTDILDVKGKKIIFNLESVDKKILKENLFTLNPLNIKLEKVDIKFLNDDTLTISGKRYTSSKYLFKSESSTFYLWFDDKNRCIKSSSDQGIEMVISDSVKEPTENFNILDYFKIEAEGNFRNIRKENYAKYIIEGIKDKDISNFRQIHKKDTLEVFRKTINSEGFKDVKDSFYLLPDTSINSIAEKLFKDSKYDTLTFIKKSMEFVNKKLKKKVYSGLLTPPQILKNSYGDCTEHSQLFASLLLSKNVKVNVVSGLVFSEGQFFYHAWNNVFYKGKIYSVDPTFKQFEVDPSHIEISSGFPPQEVLLKNISGKIVIRRIK</sequence>
<evidence type="ECO:0000313" key="3">
    <source>
        <dbReference type="EMBL" id="HFK23706.1"/>
    </source>
</evidence>
<feature type="domain" description="Transglutaminase-like" evidence="2">
    <location>
        <begin position="338"/>
        <end position="398"/>
    </location>
</feature>
<dbReference type="InterPro" id="IPR002931">
    <property type="entry name" value="Transglutaminase-like"/>
</dbReference>
<organism evidence="3">
    <name type="scientific">candidate division WOR-3 bacterium</name>
    <dbReference type="NCBI Taxonomy" id="2052148"/>
    <lineage>
        <taxon>Bacteria</taxon>
        <taxon>Bacteria division WOR-3</taxon>
    </lineage>
</organism>
<proteinExistence type="predicted"/>
<dbReference type="PANTHER" id="PTHR33490:SF3">
    <property type="entry name" value="CONSERVED INTEGRAL MEMBRANE PROTEIN"/>
    <property type="match status" value="1"/>
</dbReference>
<feature type="signal peptide" evidence="1">
    <location>
        <begin position="1"/>
        <end position="20"/>
    </location>
</feature>
<dbReference type="AlphaFoldDB" id="A0A7C3NGC7"/>
<comment type="caution">
    <text evidence="3">The sequence shown here is derived from an EMBL/GenBank/DDBJ whole genome shotgun (WGS) entry which is preliminary data.</text>
</comment>
<name>A0A7C3NGC7_UNCW3</name>
<reference evidence="3" key="1">
    <citation type="journal article" date="2020" name="mSystems">
        <title>Genome- and Community-Level Interaction Insights into Carbon Utilization and Element Cycling Functions of Hydrothermarchaeota in Hydrothermal Sediment.</title>
        <authorList>
            <person name="Zhou Z."/>
            <person name="Liu Y."/>
            <person name="Xu W."/>
            <person name="Pan J."/>
            <person name="Luo Z.H."/>
            <person name="Li M."/>
        </authorList>
    </citation>
    <scope>NUCLEOTIDE SEQUENCE [LARGE SCALE GENOMIC DNA]</scope>
    <source>
        <strain evidence="3">SpSt-464</strain>
    </source>
</reference>